<dbReference type="AlphaFoldDB" id="A0A543CVL5"/>
<dbReference type="GO" id="GO:0016020">
    <property type="term" value="C:membrane"/>
    <property type="evidence" value="ECO:0007669"/>
    <property type="project" value="InterPro"/>
</dbReference>
<feature type="domain" description="ABC transporter" evidence="7">
    <location>
        <begin position="21"/>
        <end position="245"/>
    </location>
</feature>
<dbReference type="InterPro" id="IPR017871">
    <property type="entry name" value="ABC_transporter-like_CS"/>
</dbReference>
<keyword evidence="3" id="KW-0547">Nucleotide-binding</keyword>
<dbReference type="Pfam" id="PF01757">
    <property type="entry name" value="Acyl_transf_3"/>
    <property type="match status" value="1"/>
</dbReference>
<evidence type="ECO:0000256" key="2">
    <source>
        <dbReference type="ARBA" id="ARBA00022448"/>
    </source>
</evidence>
<dbReference type="SUPFAM" id="SSF52540">
    <property type="entry name" value="P-loop containing nucleoside triphosphate hydrolases"/>
    <property type="match status" value="1"/>
</dbReference>
<dbReference type="InterPro" id="IPR002656">
    <property type="entry name" value="Acyl_transf_3_dom"/>
</dbReference>
<proteinExistence type="inferred from homology"/>
<protein>
    <submittedName>
        <fullName evidence="8">ABC-type polysaccharide/polyol phosphate transport system ATPase subunit</fullName>
    </submittedName>
</protein>
<dbReference type="InterPro" id="IPR003593">
    <property type="entry name" value="AAA+_ATPase"/>
</dbReference>
<keyword evidence="6" id="KW-1133">Transmembrane helix</keyword>
<dbReference type="SMART" id="SM00382">
    <property type="entry name" value="AAA"/>
    <property type="match status" value="1"/>
</dbReference>
<dbReference type="InterPro" id="IPR029063">
    <property type="entry name" value="SAM-dependent_MTases_sf"/>
</dbReference>
<evidence type="ECO:0000256" key="5">
    <source>
        <dbReference type="SAM" id="MobiDB-lite"/>
    </source>
</evidence>
<dbReference type="PANTHER" id="PTHR46743:SF2">
    <property type="entry name" value="TEICHOIC ACIDS EXPORT ATP-BINDING PROTEIN TAGH"/>
    <property type="match status" value="1"/>
</dbReference>
<accession>A0A543CVL5</accession>
<feature type="transmembrane region" description="Helical" evidence="6">
    <location>
        <begin position="820"/>
        <end position="841"/>
    </location>
</feature>
<feature type="region of interest" description="Disordered" evidence="5">
    <location>
        <begin position="237"/>
        <end position="261"/>
    </location>
</feature>
<evidence type="ECO:0000256" key="6">
    <source>
        <dbReference type="SAM" id="Phobius"/>
    </source>
</evidence>
<dbReference type="CDD" id="cd03220">
    <property type="entry name" value="ABC_KpsT_Wzt"/>
    <property type="match status" value="1"/>
</dbReference>
<dbReference type="InterPro" id="IPR015860">
    <property type="entry name" value="ABC_transpr_TagH-like"/>
</dbReference>
<feature type="transmembrane region" description="Helical" evidence="6">
    <location>
        <begin position="648"/>
        <end position="668"/>
    </location>
</feature>
<dbReference type="GO" id="GO:0140359">
    <property type="term" value="F:ABC-type transporter activity"/>
    <property type="evidence" value="ECO:0007669"/>
    <property type="project" value="InterPro"/>
</dbReference>
<dbReference type="GO" id="GO:0016887">
    <property type="term" value="F:ATP hydrolysis activity"/>
    <property type="evidence" value="ECO:0007669"/>
    <property type="project" value="InterPro"/>
</dbReference>
<dbReference type="PANTHER" id="PTHR46743">
    <property type="entry name" value="TEICHOIC ACIDS EXPORT ATP-BINDING PROTEIN TAGH"/>
    <property type="match status" value="1"/>
</dbReference>
<feature type="transmembrane region" description="Helical" evidence="6">
    <location>
        <begin position="756"/>
        <end position="776"/>
    </location>
</feature>
<evidence type="ECO:0000259" key="7">
    <source>
        <dbReference type="PROSITE" id="PS50893"/>
    </source>
</evidence>
<feature type="transmembrane region" description="Helical" evidence="6">
    <location>
        <begin position="673"/>
        <end position="691"/>
    </location>
</feature>
<dbReference type="GO" id="GO:0016747">
    <property type="term" value="F:acyltransferase activity, transferring groups other than amino-acyl groups"/>
    <property type="evidence" value="ECO:0007669"/>
    <property type="project" value="InterPro"/>
</dbReference>
<dbReference type="InterPro" id="IPR027417">
    <property type="entry name" value="P-loop_NTPase"/>
</dbReference>
<dbReference type="Gene3D" id="3.40.50.300">
    <property type="entry name" value="P-loop containing nucleotide triphosphate hydrolases"/>
    <property type="match status" value="1"/>
</dbReference>
<organism evidence="8 9">
    <name type="scientific">Actinoallomurus bryophytorum</name>
    <dbReference type="NCBI Taxonomy" id="1490222"/>
    <lineage>
        <taxon>Bacteria</taxon>
        <taxon>Bacillati</taxon>
        <taxon>Actinomycetota</taxon>
        <taxon>Actinomycetes</taxon>
        <taxon>Streptosporangiales</taxon>
        <taxon>Thermomonosporaceae</taxon>
        <taxon>Actinoallomurus</taxon>
    </lineage>
</organism>
<evidence type="ECO:0000256" key="1">
    <source>
        <dbReference type="ARBA" id="ARBA00005417"/>
    </source>
</evidence>
<evidence type="ECO:0000313" key="8">
    <source>
        <dbReference type="EMBL" id="TQM01147.1"/>
    </source>
</evidence>
<dbReference type="Pfam" id="PF13578">
    <property type="entry name" value="Methyltransf_24"/>
    <property type="match status" value="1"/>
</dbReference>
<comment type="similarity">
    <text evidence="1">Belongs to the ABC transporter superfamily.</text>
</comment>
<gene>
    <name evidence="8" type="ORF">FB559_6892</name>
</gene>
<keyword evidence="2" id="KW-0813">Transport</keyword>
<dbReference type="PROSITE" id="PS00211">
    <property type="entry name" value="ABC_TRANSPORTER_1"/>
    <property type="match status" value="1"/>
</dbReference>
<evidence type="ECO:0000313" key="9">
    <source>
        <dbReference type="Proteomes" id="UP000316096"/>
    </source>
</evidence>
<feature type="transmembrane region" description="Helical" evidence="6">
    <location>
        <begin position="783"/>
        <end position="800"/>
    </location>
</feature>
<evidence type="ECO:0000256" key="4">
    <source>
        <dbReference type="ARBA" id="ARBA00022840"/>
    </source>
</evidence>
<feature type="compositionally biased region" description="Basic and acidic residues" evidence="5">
    <location>
        <begin position="244"/>
        <end position="261"/>
    </location>
</feature>
<dbReference type="PROSITE" id="PS50893">
    <property type="entry name" value="ABC_TRANSPORTER_2"/>
    <property type="match status" value="1"/>
</dbReference>
<dbReference type="Proteomes" id="UP000316096">
    <property type="component" value="Unassembled WGS sequence"/>
</dbReference>
<dbReference type="GO" id="GO:0005524">
    <property type="term" value="F:ATP binding"/>
    <property type="evidence" value="ECO:0007669"/>
    <property type="project" value="UniProtKB-KW"/>
</dbReference>
<dbReference type="Gene3D" id="3.40.50.150">
    <property type="entry name" value="Vaccinia Virus protein VP39"/>
    <property type="match status" value="1"/>
</dbReference>
<feature type="transmembrane region" description="Helical" evidence="6">
    <location>
        <begin position="592"/>
        <end position="613"/>
    </location>
</feature>
<keyword evidence="4" id="KW-0067">ATP-binding</keyword>
<feature type="transmembrane region" description="Helical" evidence="6">
    <location>
        <begin position="559"/>
        <end position="580"/>
    </location>
</feature>
<keyword evidence="9" id="KW-1185">Reference proteome</keyword>
<evidence type="ECO:0000256" key="3">
    <source>
        <dbReference type="ARBA" id="ARBA00022741"/>
    </source>
</evidence>
<dbReference type="InterPro" id="IPR050683">
    <property type="entry name" value="Bact_Polysacc_Export_ATP-bd"/>
</dbReference>
<name>A0A543CVL5_9ACTN</name>
<dbReference type="SUPFAM" id="SSF53335">
    <property type="entry name" value="S-adenosyl-L-methionine-dependent methyltransferases"/>
    <property type="match status" value="1"/>
</dbReference>
<feature type="transmembrane region" description="Helical" evidence="6">
    <location>
        <begin position="703"/>
        <end position="720"/>
    </location>
</feature>
<dbReference type="RefSeq" id="WP_185792530.1">
    <property type="nucleotide sequence ID" value="NZ_VFOZ01000001.1"/>
</dbReference>
<keyword evidence="6" id="KW-0472">Membrane</keyword>
<comment type="caution">
    <text evidence="8">The sequence shown here is derived from an EMBL/GenBank/DDBJ whole genome shotgun (WGS) entry which is preliminary data.</text>
</comment>
<keyword evidence="6" id="KW-0812">Transmembrane</keyword>
<feature type="transmembrane region" description="Helical" evidence="6">
    <location>
        <begin position="727"/>
        <end position="744"/>
    </location>
</feature>
<dbReference type="EMBL" id="VFOZ01000001">
    <property type="protein sequence ID" value="TQM01147.1"/>
    <property type="molecule type" value="Genomic_DNA"/>
</dbReference>
<dbReference type="Pfam" id="PF00005">
    <property type="entry name" value="ABC_tran"/>
    <property type="match status" value="1"/>
</dbReference>
<sequence>MESIVVDGASKHFTLRHAHSIKEMTVRAARRQSLSERFTALDEVSLAVEQGESLALMGLNGSGKSTLLKLISGVMQPDRGSVGVRGRVAGLIEVGAGLHPDLTGHENIFLNAAILGMSKAETEARYDEIVAFSEIESFLDTQVKFYSSGMFMRLGFAVAVHTDPEVFLVDEVLAVGDPPFQKKCLERIQEFHAEGRTLVIVSHDMGTLEQVCGRGVVLEQGRLAYEGGIQGAVDFLTPPDTPLEAERRKRARSEADPENTARAEAELLAREVMPDATRLPDPLATLEHGLSLAAGQDGMALEFGVHTGGTLKVIAAAREGKNVFGFDSFEGLPEDWREGFPAGHFAVDEPPEVPGAELVVGRFEDTLADFLEEHPDPVAFVHVDADLYSSARTVLGLVGPRLAVGTVIVFDEYFGYPGWREHEYRAWQEYVAESGVRFDYKGYTTGNEQVVVRITGVTNGDRRTVPIAAMPFAVTTLAGRAPVADAAPAEPAEPVTGDPEPVAKGSVRKAGGRLRELDVLRFVAAAVVMLHHYTGVPAPEWPGGSARRVFPALGSVTRYGFLGVELFFLISGFVILLSAWGRKPGDFVVSRIVRLFPAYWVGVLLSLGAYLAFNSWVPFGPNTDGPLERFLPNLTMLQEGVGSQRMEVIYWTLYVELHFYVLIALFAWTRITYARCVAFMGAWLFFSVFALESNSAFLKVVLLWRYAPFFVAGMGFYLIYKYGSNLLVWLLIGAGWALGCYYDVKYNFPDFTAAPHSLYIIPAVVTVIFGIMALVATHRLAWLRWRGFTVLGMLTYPLYLVHQTISRTFVPRLVPHMGRWAVLGVLIASALLAASLIHLLVERPAQRHLRPKLKAALDRIRAGGPATGS</sequence>
<reference evidence="8 9" key="1">
    <citation type="submission" date="2019-06" db="EMBL/GenBank/DDBJ databases">
        <title>Sequencing the genomes of 1000 actinobacteria strains.</title>
        <authorList>
            <person name="Klenk H.-P."/>
        </authorList>
    </citation>
    <scope>NUCLEOTIDE SEQUENCE [LARGE SCALE GENOMIC DNA]</scope>
    <source>
        <strain evidence="8 9">DSM 102200</strain>
    </source>
</reference>
<dbReference type="InterPro" id="IPR003439">
    <property type="entry name" value="ABC_transporter-like_ATP-bd"/>
</dbReference>